<sequence length="69" mass="8266">MTFKTDKQNEFKKDPLRGLEYRQDHNDKPFPFVQVFLYILVIMCVVICVKMCKDKPEPVSMEQLNADRR</sequence>
<dbReference type="EMBL" id="FWXT01000001">
    <property type="protein sequence ID" value="SMC46248.1"/>
    <property type="molecule type" value="Genomic_DNA"/>
</dbReference>
<accession>A0A1W1ZDW9</accession>
<name>A0A1W1ZDW9_9SPHI</name>
<keyword evidence="3" id="KW-1185">Reference proteome</keyword>
<evidence type="ECO:0000256" key="1">
    <source>
        <dbReference type="SAM" id="Phobius"/>
    </source>
</evidence>
<dbReference type="RefSeq" id="WP_084236933.1">
    <property type="nucleotide sequence ID" value="NZ_FWXT01000001.1"/>
</dbReference>
<evidence type="ECO:0000313" key="3">
    <source>
        <dbReference type="Proteomes" id="UP000192756"/>
    </source>
</evidence>
<keyword evidence="1" id="KW-0472">Membrane</keyword>
<keyword evidence="1" id="KW-1133">Transmembrane helix</keyword>
<evidence type="ECO:0000313" key="2">
    <source>
        <dbReference type="EMBL" id="SMC46248.1"/>
    </source>
</evidence>
<gene>
    <name evidence="2" type="ORF">SAMN04488524_0607</name>
</gene>
<feature type="transmembrane region" description="Helical" evidence="1">
    <location>
        <begin position="32"/>
        <end position="52"/>
    </location>
</feature>
<dbReference type="Proteomes" id="UP000192756">
    <property type="component" value="Unassembled WGS sequence"/>
</dbReference>
<keyword evidence="1" id="KW-0812">Transmembrane</keyword>
<reference evidence="3" key="1">
    <citation type="submission" date="2017-04" db="EMBL/GenBank/DDBJ databases">
        <authorList>
            <person name="Varghese N."/>
            <person name="Submissions S."/>
        </authorList>
    </citation>
    <scope>NUCLEOTIDE SEQUENCE [LARGE SCALE GENOMIC DNA]</scope>
    <source>
        <strain evidence="3">DSM 12126</strain>
    </source>
</reference>
<dbReference type="AlphaFoldDB" id="A0A1W1ZDW9"/>
<protein>
    <submittedName>
        <fullName evidence="2">Uncharacterized protein</fullName>
    </submittedName>
</protein>
<dbReference type="STRING" id="151894.SAMN04488524_0607"/>
<proteinExistence type="predicted"/>
<organism evidence="2 3">
    <name type="scientific">Pedobacter africanus</name>
    <dbReference type="NCBI Taxonomy" id="151894"/>
    <lineage>
        <taxon>Bacteria</taxon>
        <taxon>Pseudomonadati</taxon>
        <taxon>Bacteroidota</taxon>
        <taxon>Sphingobacteriia</taxon>
        <taxon>Sphingobacteriales</taxon>
        <taxon>Sphingobacteriaceae</taxon>
        <taxon>Pedobacter</taxon>
    </lineage>
</organism>